<name>A0A6P8YWE2_THRPL</name>
<feature type="region of interest" description="Disordered" evidence="6">
    <location>
        <begin position="299"/>
        <end position="318"/>
    </location>
</feature>
<keyword evidence="2 5" id="KW-0694">RNA-binding</keyword>
<evidence type="ECO:0000256" key="6">
    <source>
        <dbReference type="SAM" id="MobiDB-lite"/>
    </source>
</evidence>
<organism evidence="9">
    <name type="scientific">Thrips palmi</name>
    <name type="common">Melon thrips</name>
    <dbReference type="NCBI Taxonomy" id="161013"/>
    <lineage>
        <taxon>Eukaryota</taxon>
        <taxon>Metazoa</taxon>
        <taxon>Ecdysozoa</taxon>
        <taxon>Arthropoda</taxon>
        <taxon>Hexapoda</taxon>
        <taxon>Insecta</taxon>
        <taxon>Pterygota</taxon>
        <taxon>Neoptera</taxon>
        <taxon>Paraneoptera</taxon>
        <taxon>Thysanoptera</taxon>
        <taxon>Terebrantia</taxon>
        <taxon>Thripoidea</taxon>
        <taxon>Thripidae</taxon>
        <taxon>Thrips</taxon>
    </lineage>
</organism>
<feature type="region of interest" description="Disordered" evidence="6">
    <location>
        <begin position="438"/>
        <end position="459"/>
    </location>
</feature>
<evidence type="ECO:0000313" key="9">
    <source>
        <dbReference type="RefSeq" id="XP_034241830.1"/>
    </source>
</evidence>
<feature type="compositionally biased region" description="Low complexity" evidence="6">
    <location>
        <begin position="77"/>
        <end position="110"/>
    </location>
</feature>
<dbReference type="FunCoup" id="A0A6P8YWE2">
    <property type="interactions" value="427"/>
</dbReference>
<accession>A0A6P8YWE2</accession>
<evidence type="ECO:0000256" key="2">
    <source>
        <dbReference type="ARBA" id="ARBA00022884"/>
    </source>
</evidence>
<dbReference type="FunFam" id="3.30.70.330:FF:000012">
    <property type="entry name" value="RNA-binding motif, single-stranded-interacting protein 3 isoform 1"/>
    <property type="match status" value="1"/>
</dbReference>
<dbReference type="KEGG" id="tpal:117645658"/>
<dbReference type="CTD" id="38605"/>
<dbReference type="PRINTS" id="PR00961">
    <property type="entry name" value="HUDSXLRNA"/>
</dbReference>
<dbReference type="InParanoid" id="A0A6P8YWE2"/>
<dbReference type="Proteomes" id="UP000515158">
    <property type="component" value="Unplaced"/>
</dbReference>
<dbReference type="RefSeq" id="XP_034241830.1">
    <property type="nucleotide sequence ID" value="XM_034385939.1"/>
</dbReference>
<evidence type="ECO:0000256" key="4">
    <source>
        <dbReference type="ARBA" id="ARBA00039536"/>
    </source>
</evidence>
<dbReference type="OrthoDB" id="271725at2759"/>
<dbReference type="SUPFAM" id="SSF54928">
    <property type="entry name" value="RNA-binding domain, RBD"/>
    <property type="match status" value="2"/>
</dbReference>
<dbReference type="InterPro" id="IPR000504">
    <property type="entry name" value="RRM_dom"/>
</dbReference>
<dbReference type="PANTHER" id="PTHR24012">
    <property type="entry name" value="RNA BINDING PROTEIN"/>
    <property type="match status" value="1"/>
</dbReference>
<proteinExistence type="predicted"/>
<dbReference type="GO" id="GO:1990904">
    <property type="term" value="C:ribonucleoprotein complex"/>
    <property type="evidence" value="ECO:0007669"/>
    <property type="project" value="InterPro"/>
</dbReference>
<evidence type="ECO:0000259" key="7">
    <source>
        <dbReference type="PROSITE" id="PS50102"/>
    </source>
</evidence>
<dbReference type="InterPro" id="IPR002343">
    <property type="entry name" value="Hud_Sxl_RNA"/>
</dbReference>
<keyword evidence="8" id="KW-1185">Reference proteome</keyword>
<keyword evidence="1" id="KW-0677">Repeat</keyword>
<evidence type="ECO:0000256" key="5">
    <source>
        <dbReference type="PROSITE-ProRule" id="PRU00176"/>
    </source>
</evidence>
<feature type="domain" description="RRM" evidence="7">
    <location>
        <begin position="120"/>
        <end position="198"/>
    </location>
</feature>
<dbReference type="Pfam" id="PF00076">
    <property type="entry name" value="RRM_1"/>
    <property type="match status" value="2"/>
</dbReference>
<comment type="function">
    <text evidence="3">Has a role in the perception of gravity.</text>
</comment>
<dbReference type="InterPro" id="IPR035979">
    <property type="entry name" value="RBD_domain_sf"/>
</dbReference>
<evidence type="ECO:0000256" key="3">
    <source>
        <dbReference type="ARBA" id="ARBA00037469"/>
    </source>
</evidence>
<sequence>MAVRMENAAAQQRKMNYKMVGAPQRPGYGNANGLAPVNKGHGQGHGQGHGPRGPPNNLSSPGPGGHHQNQYGSGRVPSATSPANTHSSSSSNTGSHSGTLSTSLSNHLGSSMGGDQLSKTNLYIRGLNQNTSDKDLVAMCQPYGNIISTKAILDKNTNKCKGYGFVDFESSQCAEAAVKALQAKGIQAQMAKVGITLPRRPASVRSVHQQEQDPTNLYIANLPLGYKENDVETLLSKYGQVISTRILRDPSGQSKGVGFARMDSKEKCEEIINIFNGQNLQGAKDALLVKFADGGNKKRSMYRPNQPMWRDGSEGPEHGGAISYEASGMAQNGLAGQAILPTTFTHSYARQFGPVQGYSIPAAPWMTSVHGGPQYVMQPSPMTQVEMMPSDPNSVPYSSMIPPLATQMQTMHIGTAPSYVSPYPYYPHSIIHTVIPDSEHTSNTASPDDSYQTYQQAPK</sequence>
<dbReference type="Gene3D" id="3.30.70.330">
    <property type="match status" value="2"/>
</dbReference>
<dbReference type="PROSITE" id="PS50102">
    <property type="entry name" value="RRM"/>
    <property type="match status" value="2"/>
</dbReference>
<gene>
    <name evidence="9" type="primary">LOC117645658</name>
</gene>
<dbReference type="FunFam" id="3.30.70.330:FF:000169">
    <property type="entry name" value="protein alan shepard isoform X4"/>
    <property type="match status" value="1"/>
</dbReference>
<feature type="compositionally biased region" description="Gly residues" evidence="6">
    <location>
        <begin position="41"/>
        <end position="51"/>
    </location>
</feature>
<dbReference type="GO" id="GO:0003723">
    <property type="term" value="F:RNA binding"/>
    <property type="evidence" value="ECO:0007669"/>
    <property type="project" value="UniProtKB-UniRule"/>
</dbReference>
<evidence type="ECO:0000313" key="8">
    <source>
        <dbReference type="Proteomes" id="UP000515158"/>
    </source>
</evidence>
<dbReference type="AlphaFoldDB" id="A0A6P8YWE2"/>
<dbReference type="CDD" id="cd12243">
    <property type="entry name" value="RRM1_MSSP"/>
    <property type="match status" value="1"/>
</dbReference>
<protein>
    <recommendedName>
        <fullName evidence="4">Protein alan shepard</fullName>
    </recommendedName>
</protein>
<feature type="domain" description="RRM" evidence="7">
    <location>
        <begin position="215"/>
        <end position="294"/>
    </location>
</feature>
<dbReference type="GeneID" id="117645658"/>
<dbReference type="InterPro" id="IPR012677">
    <property type="entry name" value="Nucleotide-bd_a/b_plait_sf"/>
</dbReference>
<feature type="compositionally biased region" description="Polar residues" evidence="6">
    <location>
        <begin position="441"/>
        <end position="459"/>
    </location>
</feature>
<dbReference type="SMART" id="SM00360">
    <property type="entry name" value="RRM"/>
    <property type="match status" value="2"/>
</dbReference>
<dbReference type="CDD" id="cd12244">
    <property type="entry name" value="RRM2_MSSP"/>
    <property type="match status" value="1"/>
</dbReference>
<evidence type="ECO:0000256" key="1">
    <source>
        <dbReference type="ARBA" id="ARBA00022737"/>
    </source>
</evidence>
<feature type="region of interest" description="Disordered" evidence="6">
    <location>
        <begin position="20"/>
        <end position="113"/>
    </location>
</feature>
<reference evidence="9" key="1">
    <citation type="submission" date="2025-08" db="UniProtKB">
        <authorList>
            <consortium name="RefSeq"/>
        </authorList>
    </citation>
    <scope>IDENTIFICATION</scope>
    <source>
        <tissue evidence="9">Total insect</tissue>
    </source>
</reference>